<evidence type="ECO:0000259" key="6">
    <source>
        <dbReference type="Pfam" id="PF13860"/>
    </source>
</evidence>
<gene>
    <name evidence="7" type="ORF">RM543_03315</name>
</gene>
<organism evidence="7 8">
    <name type="scientific">Tropicimonas omnivorans</name>
    <dbReference type="NCBI Taxonomy" id="3075590"/>
    <lineage>
        <taxon>Bacteria</taxon>
        <taxon>Pseudomonadati</taxon>
        <taxon>Pseudomonadota</taxon>
        <taxon>Alphaproteobacteria</taxon>
        <taxon>Rhodobacterales</taxon>
        <taxon>Roseobacteraceae</taxon>
        <taxon>Tropicimonas</taxon>
    </lineage>
</organism>
<evidence type="ECO:0000256" key="3">
    <source>
        <dbReference type="ARBA" id="ARBA00022795"/>
    </source>
</evidence>
<dbReference type="EMBL" id="JAVRHL010000001">
    <property type="protein sequence ID" value="MDT0681702.1"/>
    <property type="molecule type" value="Genomic_DNA"/>
</dbReference>
<keyword evidence="8" id="KW-1185">Reference proteome</keyword>
<keyword evidence="7" id="KW-0282">Flagellum</keyword>
<sequence>MDVSPAQLTSQGTQASASKAASAALSSDFETFLKMLTTQMANQDPLNPMESSDFALQLATFSGVEQQVQTNQLLEGLAQSMGAGNMAQLAGWVGMEARAEAPAAFSGRPITVVPSPPAEASTVDLVVRDAEGVEQDRVRIGASGSPLDWTGELMGGGMAAPGTYSFETEALDEAGEVISTDPAEVYVPVTEARNAGGQVRLVLAGGAEVAASEIVSVRAGQ</sequence>
<evidence type="ECO:0000256" key="1">
    <source>
        <dbReference type="ARBA" id="ARBA00010577"/>
    </source>
</evidence>
<evidence type="ECO:0000313" key="8">
    <source>
        <dbReference type="Proteomes" id="UP001265259"/>
    </source>
</evidence>
<evidence type="ECO:0000256" key="4">
    <source>
        <dbReference type="ARBA" id="ARBA00024746"/>
    </source>
</evidence>
<dbReference type="Proteomes" id="UP001265259">
    <property type="component" value="Unassembled WGS sequence"/>
</dbReference>
<keyword evidence="3 5" id="KW-1005">Bacterial flagellum biogenesis</keyword>
<comment type="function">
    <text evidence="4 5">Required for flagellar hook formation. May act as a scaffolding protein.</text>
</comment>
<feature type="domain" description="FlgD/Vpr Ig-like" evidence="6">
    <location>
        <begin position="106"/>
        <end position="171"/>
    </location>
</feature>
<evidence type="ECO:0000256" key="5">
    <source>
        <dbReference type="RuleBase" id="RU362076"/>
    </source>
</evidence>
<comment type="similarity">
    <text evidence="1 5">Belongs to the FlgD family.</text>
</comment>
<evidence type="ECO:0000256" key="2">
    <source>
        <dbReference type="ARBA" id="ARBA00016013"/>
    </source>
</evidence>
<dbReference type="NCBIfam" id="NF009453">
    <property type="entry name" value="PRK12813.1"/>
    <property type="match status" value="1"/>
</dbReference>
<keyword evidence="7" id="KW-0969">Cilium</keyword>
<dbReference type="InterPro" id="IPR025965">
    <property type="entry name" value="FlgD/Vpr_Ig-like"/>
</dbReference>
<evidence type="ECO:0000313" key="7">
    <source>
        <dbReference type="EMBL" id="MDT0681702.1"/>
    </source>
</evidence>
<protein>
    <recommendedName>
        <fullName evidence="2 5">Basal-body rod modification protein FlgD</fullName>
    </recommendedName>
</protein>
<dbReference type="InterPro" id="IPR005648">
    <property type="entry name" value="FlgD"/>
</dbReference>
<dbReference type="Pfam" id="PF03963">
    <property type="entry name" value="FlgD"/>
    <property type="match status" value="1"/>
</dbReference>
<reference evidence="7 8" key="1">
    <citation type="submission" date="2023-09" db="EMBL/GenBank/DDBJ databases">
        <authorList>
            <person name="Rey-Velasco X."/>
        </authorList>
    </citation>
    <scope>NUCLEOTIDE SEQUENCE [LARGE SCALE GENOMIC DNA]</scope>
    <source>
        <strain evidence="7 8">F158</strain>
    </source>
</reference>
<dbReference type="RefSeq" id="WP_311689473.1">
    <property type="nucleotide sequence ID" value="NZ_JAVRHL010000001.1"/>
</dbReference>
<keyword evidence="7" id="KW-0966">Cell projection</keyword>
<comment type="caution">
    <text evidence="7">The sequence shown here is derived from an EMBL/GenBank/DDBJ whole genome shotgun (WGS) entry which is preliminary data.</text>
</comment>
<accession>A0ABU3DEZ8</accession>
<proteinExistence type="inferred from homology"/>
<name>A0ABU3DEZ8_9RHOB</name>
<dbReference type="Pfam" id="PF13860">
    <property type="entry name" value="FlgD_ig"/>
    <property type="match status" value="1"/>
</dbReference>